<dbReference type="AlphaFoldDB" id="A0A6C0AF20"/>
<dbReference type="EMBL" id="MN740596">
    <property type="protein sequence ID" value="QHS78374.1"/>
    <property type="molecule type" value="Genomic_DNA"/>
</dbReference>
<accession>A0A6C0AF20</accession>
<sequence length="318" mass="38901">MLIKFKDIPEWLHESQLYRDFDEEDEEEIEIKYLKDNEEVNNFTDFKYILKVSSFWALDKIPYTVYVYAYYNKEEVENYLKIKTNNIYIDKYKEIEDNFYGNISLKELKLKMINFLKLHNFSEKKIQKIKNFSKKYKEILRYDFDKILKSNSDIFYLNILEDININKKLINNIDDILHFYKKHKNYYNAKKFLKEYKNTPKYSFKTEFFESPDYEDTLEGSSMYRLIIKLFDVEILVIDDHFNVKYKKVNSEISYNNSNITFGTVVHTIIKCKKDEIIIKDIYSSNMRIYIKLNIFNFKNIFEQIKNLKLYKNVEDDF</sequence>
<reference evidence="1" key="1">
    <citation type="journal article" date="2020" name="Nature">
        <title>Giant virus diversity and host interactions through global metagenomics.</title>
        <authorList>
            <person name="Schulz F."/>
            <person name="Roux S."/>
            <person name="Paez-Espino D."/>
            <person name="Jungbluth S."/>
            <person name="Walsh D.A."/>
            <person name="Denef V.J."/>
            <person name="McMahon K.D."/>
            <person name="Konstantinidis K.T."/>
            <person name="Eloe-Fadrosh E.A."/>
            <person name="Kyrpides N.C."/>
            <person name="Woyke T."/>
        </authorList>
    </citation>
    <scope>NUCLEOTIDE SEQUENCE</scope>
    <source>
        <strain evidence="1">GVMAG-S-1021933-23</strain>
    </source>
</reference>
<organism evidence="1">
    <name type="scientific">viral metagenome</name>
    <dbReference type="NCBI Taxonomy" id="1070528"/>
    <lineage>
        <taxon>unclassified sequences</taxon>
        <taxon>metagenomes</taxon>
        <taxon>organismal metagenomes</taxon>
    </lineage>
</organism>
<protein>
    <submittedName>
        <fullName evidence="1">Uncharacterized protein</fullName>
    </submittedName>
</protein>
<proteinExistence type="predicted"/>
<name>A0A6C0AF20_9ZZZZ</name>
<evidence type="ECO:0000313" key="1">
    <source>
        <dbReference type="EMBL" id="QHS78374.1"/>
    </source>
</evidence>